<dbReference type="Proteomes" id="UP000670527">
    <property type="component" value="Unassembled WGS sequence"/>
</dbReference>
<gene>
    <name evidence="1" type="ORF">J4D97_23235</name>
</gene>
<dbReference type="EMBL" id="JAGETX010000117">
    <property type="protein sequence ID" value="MBO3273574.1"/>
    <property type="molecule type" value="Genomic_DNA"/>
</dbReference>
<sequence length="81" mass="8825">MAFANSSGFDGASVAANKESKNVFSAYYSFRVFNRNKAFVKLSYALGNHFSTSAALSSAWYQAWPASSWYEVTGSAHSYGT</sequence>
<evidence type="ECO:0000313" key="1">
    <source>
        <dbReference type="EMBL" id="MBO3273574.1"/>
    </source>
</evidence>
<reference evidence="1 2" key="1">
    <citation type="submission" date="2021-03" db="EMBL/GenBank/DDBJ databases">
        <authorList>
            <person name="Kim M.K."/>
        </authorList>
    </citation>
    <scope>NUCLEOTIDE SEQUENCE [LARGE SCALE GENOMIC DNA]</scope>
    <source>
        <strain evidence="1 2">BT507</strain>
    </source>
</reference>
<accession>A0ABS3TIT7</accession>
<organism evidence="1 2">
    <name type="scientific">Hymenobacter defluvii</name>
    <dbReference type="NCBI Taxonomy" id="2054411"/>
    <lineage>
        <taxon>Bacteria</taxon>
        <taxon>Pseudomonadati</taxon>
        <taxon>Bacteroidota</taxon>
        <taxon>Cytophagia</taxon>
        <taxon>Cytophagales</taxon>
        <taxon>Hymenobacteraceae</taxon>
        <taxon>Hymenobacter</taxon>
    </lineage>
</organism>
<protein>
    <submittedName>
        <fullName evidence="1">Uncharacterized protein</fullName>
    </submittedName>
</protein>
<dbReference type="RefSeq" id="WP_208309662.1">
    <property type="nucleotide sequence ID" value="NZ_JAGETX010000117.1"/>
</dbReference>
<evidence type="ECO:0000313" key="2">
    <source>
        <dbReference type="Proteomes" id="UP000670527"/>
    </source>
</evidence>
<keyword evidence="2" id="KW-1185">Reference proteome</keyword>
<comment type="caution">
    <text evidence="1">The sequence shown here is derived from an EMBL/GenBank/DDBJ whole genome shotgun (WGS) entry which is preliminary data.</text>
</comment>
<proteinExistence type="predicted"/>
<feature type="non-terminal residue" evidence="1">
    <location>
        <position position="81"/>
    </location>
</feature>
<name>A0ABS3TIT7_9BACT</name>